<dbReference type="OrthoDB" id="308128at2157"/>
<sequence>MAETQRRQVDLLGESVRYDVRRSDGAAEPRIDVDIHGVTVVIPKFDQTSPEDLLRENAVWVVESKQKYDAYREEIPERNYEEGETFPYLGSEYEVTIERRPSSCVDEGMFRLARHHVEKTSVKRALETLYRRKARERFEERANYFAEEMGVEYDKIEVRNQRTKWGSCSTTGTLGLNWRLMMAPPEVINYVIIHELVHLLEQNHGQEFWNHVREYCPDYQEHIQWLEKNSTKLTFSHEDI</sequence>
<protein>
    <submittedName>
        <fullName evidence="2">Metal-dependent hydrolase</fullName>
    </submittedName>
</protein>
<name>A0A2A2F2A3_9EURY</name>
<evidence type="ECO:0000259" key="1">
    <source>
        <dbReference type="Pfam" id="PF01863"/>
    </source>
</evidence>
<evidence type="ECO:0000313" key="3">
    <source>
        <dbReference type="Proteomes" id="UP000218083"/>
    </source>
</evidence>
<dbReference type="InterPro" id="IPR053136">
    <property type="entry name" value="UTP_pyrophosphatase-like"/>
</dbReference>
<organism evidence="2 3">
    <name type="scientific">Halorubrum salipaludis</name>
    <dbReference type="NCBI Taxonomy" id="2032630"/>
    <lineage>
        <taxon>Archaea</taxon>
        <taxon>Methanobacteriati</taxon>
        <taxon>Methanobacteriota</taxon>
        <taxon>Stenosarchaea group</taxon>
        <taxon>Halobacteria</taxon>
        <taxon>Halobacteriales</taxon>
        <taxon>Haloferacaceae</taxon>
        <taxon>Halorubrum</taxon>
    </lineage>
</organism>
<dbReference type="GO" id="GO:0016787">
    <property type="term" value="F:hydrolase activity"/>
    <property type="evidence" value="ECO:0007669"/>
    <property type="project" value="UniProtKB-KW"/>
</dbReference>
<dbReference type="PANTHER" id="PTHR30399">
    <property type="entry name" value="UNCHARACTERIZED PROTEIN YGJP"/>
    <property type="match status" value="1"/>
</dbReference>
<reference evidence="2 3" key="1">
    <citation type="submission" date="2017-08" db="EMBL/GenBank/DDBJ databases">
        <title>The strain WRN001 was isolated from Binhai saline alkaline soil, Tianjin, China.</title>
        <authorList>
            <person name="Liu D."/>
            <person name="Zhang G."/>
        </authorList>
    </citation>
    <scope>NUCLEOTIDE SEQUENCE [LARGE SCALE GENOMIC DNA]</scope>
    <source>
        <strain evidence="2 3">WN019</strain>
    </source>
</reference>
<dbReference type="AlphaFoldDB" id="A0A2A2F2A3"/>
<dbReference type="InterPro" id="IPR002725">
    <property type="entry name" value="YgjP-like_metallopeptidase"/>
</dbReference>
<keyword evidence="2" id="KW-0378">Hydrolase</keyword>
<keyword evidence="3" id="KW-1185">Reference proteome</keyword>
<dbReference type="Proteomes" id="UP000218083">
    <property type="component" value="Unassembled WGS sequence"/>
</dbReference>
<dbReference type="Pfam" id="PF01863">
    <property type="entry name" value="YgjP-like"/>
    <property type="match status" value="1"/>
</dbReference>
<dbReference type="EMBL" id="NSKC01000016">
    <property type="protein sequence ID" value="PAU79741.1"/>
    <property type="molecule type" value="Genomic_DNA"/>
</dbReference>
<accession>A0A2A2F2A3</accession>
<dbReference type="CDD" id="cd07344">
    <property type="entry name" value="M48_yhfN_like"/>
    <property type="match status" value="1"/>
</dbReference>
<evidence type="ECO:0000313" key="2">
    <source>
        <dbReference type="EMBL" id="PAU79741.1"/>
    </source>
</evidence>
<gene>
    <name evidence="2" type="ORF">CK500_16020</name>
</gene>
<proteinExistence type="predicted"/>
<dbReference type="Gene3D" id="3.30.2010.10">
    <property type="entry name" value="Metalloproteases ('zincins'), catalytic domain"/>
    <property type="match status" value="1"/>
</dbReference>
<feature type="domain" description="YgjP-like metallopeptidase" evidence="1">
    <location>
        <begin position="30"/>
        <end position="228"/>
    </location>
</feature>
<dbReference type="RefSeq" id="WP_095638193.1">
    <property type="nucleotide sequence ID" value="NZ_NSKC01000016.1"/>
</dbReference>
<comment type="caution">
    <text evidence="2">The sequence shown here is derived from an EMBL/GenBank/DDBJ whole genome shotgun (WGS) entry which is preliminary data.</text>
</comment>
<dbReference type="PANTHER" id="PTHR30399:SF1">
    <property type="entry name" value="UTP PYROPHOSPHATASE"/>
    <property type="match status" value="1"/>
</dbReference>